<dbReference type="EMBL" id="JACOPH010000004">
    <property type="protein sequence ID" value="MBC5713952.1"/>
    <property type="molecule type" value="Genomic_DNA"/>
</dbReference>
<sequence>MTEVLQEGKNQHFKQASDFMSYFESLYPASESLTKQVQRAVKAMDLPKDAQGYFIINKTTEQIRQDDDIKHALSLSNASTTILTDATPVFLSLEPALCPYVKQLLLTSITFQDKILTITESSNGLLIYSSQPEQLEKLLQSFLVV</sequence>
<dbReference type="AlphaFoldDB" id="A0A923LP99"/>
<accession>A0A923LP99</accession>
<organism evidence="1 2">
    <name type="scientific">Roseburia zhanii</name>
    <dbReference type="NCBI Taxonomy" id="2763064"/>
    <lineage>
        <taxon>Bacteria</taxon>
        <taxon>Bacillati</taxon>
        <taxon>Bacillota</taxon>
        <taxon>Clostridia</taxon>
        <taxon>Lachnospirales</taxon>
        <taxon>Lachnospiraceae</taxon>
        <taxon>Roseburia</taxon>
    </lineage>
</organism>
<keyword evidence="2" id="KW-1185">Reference proteome</keyword>
<comment type="caution">
    <text evidence="1">The sequence shown here is derived from an EMBL/GenBank/DDBJ whole genome shotgun (WGS) entry which is preliminary data.</text>
</comment>
<dbReference type="RefSeq" id="WP_186866734.1">
    <property type="nucleotide sequence ID" value="NZ_JACOPH010000004.1"/>
</dbReference>
<gene>
    <name evidence="1" type="ORF">H8S17_06945</name>
</gene>
<evidence type="ECO:0000313" key="2">
    <source>
        <dbReference type="Proteomes" id="UP000606720"/>
    </source>
</evidence>
<reference evidence="1" key="1">
    <citation type="submission" date="2020-08" db="EMBL/GenBank/DDBJ databases">
        <title>Genome public.</title>
        <authorList>
            <person name="Liu C."/>
            <person name="Sun Q."/>
        </authorList>
    </citation>
    <scope>NUCLEOTIDE SEQUENCE</scope>
    <source>
        <strain evidence="1">BX1005</strain>
    </source>
</reference>
<name>A0A923LP99_9FIRM</name>
<dbReference type="Proteomes" id="UP000606720">
    <property type="component" value="Unassembled WGS sequence"/>
</dbReference>
<protein>
    <submittedName>
        <fullName evidence="1">Uncharacterized protein</fullName>
    </submittedName>
</protein>
<proteinExistence type="predicted"/>
<evidence type="ECO:0000313" key="1">
    <source>
        <dbReference type="EMBL" id="MBC5713952.1"/>
    </source>
</evidence>